<name>A0A7W9BH76_9RHOB</name>
<dbReference type="GO" id="GO:0005576">
    <property type="term" value="C:extracellular region"/>
    <property type="evidence" value="ECO:0007669"/>
    <property type="project" value="TreeGrafter"/>
</dbReference>
<keyword evidence="13" id="KW-1185">Reference proteome</keyword>
<keyword evidence="7 9" id="KW-0573">Peptidoglycan synthesis</keyword>
<evidence type="ECO:0000256" key="4">
    <source>
        <dbReference type="ARBA" id="ARBA00022679"/>
    </source>
</evidence>
<keyword evidence="3" id="KW-0328">Glycosyltransferase</keyword>
<dbReference type="InterPro" id="IPR038063">
    <property type="entry name" value="Transpep_catalytic_dom"/>
</dbReference>
<feature type="signal peptide" evidence="10">
    <location>
        <begin position="1"/>
        <end position="22"/>
    </location>
</feature>
<feature type="domain" description="L,D-TPase catalytic" evidence="11">
    <location>
        <begin position="45"/>
        <end position="185"/>
    </location>
</feature>
<comment type="pathway">
    <text evidence="1 9">Cell wall biogenesis; peptidoglycan biosynthesis.</text>
</comment>
<keyword evidence="6 9" id="KW-0133">Cell shape</keyword>
<dbReference type="GO" id="GO:0071555">
    <property type="term" value="P:cell wall organization"/>
    <property type="evidence" value="ECO:0007669"/>
    <property type="project" value="UniProtKB-UniRule"/>
</dbReference>
<evidence type="ECO:0000256" key="2">
    <source>
        <dbReference type="ARBA" id="ARBA00005992"/>
    </source>
</evidence>
<keyword evidence="4" id="KW-0808">Transferase</keyword>
<dbReference type="PANTHER" id="PTHR30582">
    <property type="entry name" value="L,D-TRANSPEPTIDASE"/>
    <property type="match status" value="1"/>
</dbReference>
<organism evidence="12 13">
    <name type="scientific">Yoonia ponticola</name>
    <dbReference type="NCBI Taxonomy" id="1524255"/>
    <lineage>
        <taxon>Bacteria</taxon>
        <taxon>Pseudomonadati</taxon>
        <taxon>Pseudomonadota</taxon>
        <taxon>Alphaproteobacteria</taxon>
        <taxon>Rhodobacterales</taxon>
        <taxon>Paracoccaceae</taxon>
        <taxon>Yoonia</taxon>
    </lineage>
</organism>
<dbReference type="InterPro" id="IPR050979">
    <property type="entry name" value="LD-transpeptidase"/>
</dbReference>
<dbReference type="Gene3D" id="2.40.440.10">
    <property type="entry name" value="L,D-transpeptidase catalytic domain-like"/>
    <property type="match status" value="1"/>
</dbReference>
<dbReference type="GO" id="GO:0071972">
    <property type="term" value="F:peptidoglycan L,D-transpeptidase activity"/>
    <property type="evidence" value="ECO:0007669"/>
    <property type="project" value="TreeGrafter"/>
</dbReference>
<keyword evidence="10" id="KW-0732">Signal</keyword>
<protein>
    <submittedName>
        <fullName evidence="12">Lipoprotein-anchoring transpeptidase ErfK/SrfK</fullName>
    </submittedName>
</protein>
<dbReference type="PANTHER" id="PTHR30582:SF24">
    <property type="entry name" value="L,D-TRANSPEPTIDASE ERFK_SRFK-RELATED"/>
    <property type="match status" value="1"/>
</dbReference>
<dbReference type="AlphaFoldDB" id="A0A7W9BH76"/>
<comment type="similarity">
    <text evidence="2">Belongs to the YkuD family.</text>
</comment>
<evidence type="ECO:0000313" key="13">
    <source>
        <dbReference type="Proteomes" id="UP000535415"/>
    </source>
</evidence>
<evidence type="ECO:0000256" key="10">
    <source>
        <dbReference type="SAM" id="SignalP"/>
    </source>
</evidence>
<dbReference type="SUPFAM" id="SSF141523">
    <property type="entry name" value="L,D-transpeptidase catalytic domain-like"/>
    <property type="match status" value="1"/>
</dbReference>
<feature type="active site" description="Proton donor/acceptor" evidence="9">
    <location>
        <position position="145"/>
    </location>
</feature>
<evidence type="ECO:0000256" key="8">
    <source>
        <dbReference type="ARBA" id="ARBA00023316"/>
    </source>
</evidence>
<keyword evidence="12" id="KW-0449">Lipoprotein</keyword>
<evidence type="ECO:0000259" key="11">
    <source>
        <dbReference type="PROSITE" id="PS52029"/>
    </source>
</evidence>
<dbReference type="GO" id="GO:0016757">
    <property type="term" value="F:glycosyltransferase activity"/>
    <property type="evidence" value="ECO:0007669"/>
    <property type="project" value="UniProtKB-KW"/>
</dbReference>
<dbReference type="CDD" id="cd16913">
    <property type="entry name" value="YkuD_like"/>
    <property type="match status" value="1"/>
</dbReference>
<feature type="chain" id="PRO_5030518029" evidence="10">
    <location>
        <begin position="23"/>
        <end position="185"/>
    </location>
</feature>
<dbReference type="GO" id="GO:0008360">
    <property type="term" value="P:regulation of cell shape"/>
    <property type="evidence" value="ECO:0007669"/>
    <property type="project" value="UniProtKB-UniRule"/>
</dbReference>
<evidence type="ECO:0000256" key="7">
    <source>
        <dbReference type="ARBA" id="ARBA00022984"/>
    </source>
</evidence>
<dbReference type="GO" id="GO:0018104">
    <property type="term" value="P:peptidoglycan-protein cross-linking"/>
    <property type="evidence" value="ECO:0007669"/>
    <property type="project" value="TreeGrafter"/>
</dbReference>
<evidence type="ECO:0000256" key="1">
    <source>
        <dbReference type="ARBA" id="ARBA00004752"/>
    </source>
</evidence>
<dbReference type="Pfam" id="PF03734">
    <property type="entry name" value="YkuD"/>
    <property type="match status" value="1"/>
</dbReference>
<dbReference type="EMBL" id="JACIJM010000001">
    <property type="protein sequence ID" value="MBB5720435.1"/>
    <property type="molecule type" value="Genomic_DNA"/>
</dbReference>
<feature type="active site" description="Nucleophile" evidence="9">
    <location>
        <position position="161"/>
    </location>
</feature>
<dbReference type="InterPro" id="IPR005490">
    <property type="entry name" value="LD_TPept_cat_dom"/>
</dbReference>
<comment type="caution">
    <text evidence="12">The sequence shown here is derived from an EMBL/GenBank/DDBJ whole genome shotgun (WGS) entry which is preliminary data.</text>
</comment>
<evidence type="ECO:0000256" key="5">
    <source>
        <dbReference type="ARBA" id="ARBA00022801"/>
    </source>
</evidence>
<accession>A0A7W9BH76</accession>
<evidence type="ECO:0000256" key="3">
    <source>
        <dbReference type="ARBA" id="ARBA00022676"/>
    </source>
</evidence>
<evidence type="ECO:0000256" key="9">
    <source>
        <dbReference type="PROSITE-ProRule" id="PRU01373"/>
    </source>
</evidence>
<reference evidence="12 13" key="1">
    <citation type="submission" date="2020-08" db="EMBL/GenBank/DDBJ databases">
        <title>Genomic Encyclopedia of Type Strains, Phase IV (KMG-IV): sequencing the most valuable type-strain genomes for metagenomic binning, comparative biology and taxonomic classification.</title>
        <authorList>
            <person name="Goeker M."/>
        </authorList>
    </citation>
    <scope>NUCLEOTIDE SEQUENCE [LARGE SCALE GENOMIC DNA]</scope>
    <source>
        <strain evidence="12 13">DSM 101064</strain>
    </source>
</reference>
<dbReference type="RefSeq" id="WP_183523768.1">
    <property type="nucleotide sequence ID" value="NZ_JACIJM010000001.1"/>
</dbReference>
<evidence type="ECO:0000313" key="12">
    <source>
        <dbReference type="EMBL" id="MBB5720435.1"/>
    </source>
</evidence>
<dbReference type="UniPathway" id="UPA00219"/>
<dbReference type="Proteomes" id="UP000535415">
    <property type="component" value="Unassembled WGS sequence"/>
</dbReference>
<proteinExistence type="inferred from homology"/>
<keyword evidence="5" id="KW-0378">Hydrolase</keyword>
<evidence type="ECO:0000256" key="6">
    <source>
        <dbReference type="ARBA" id="ARBA00022960"/>
    </source>
</evidence>
<dbReference type="PROSITE" id="PS52029">
    <property type="entry name" value="LD_TPASE"/>
    <property type="match status" value="1"/>
</dbReference>
<sequence>MLTRRQFATTAVASLLASPAIATPTVVQLPLKFMPQEVDVNPDLPAGQIHVVKKDFFLYWTLGNGRARRYGIALGNQGRNYTGVLTIRRKAEWPSWTPTQNMINLEPELYAPYRRGLPGGHPQNPMGARALYLYDGGRDTYYRIHGTPQPWTIGQNFSSGCVRLINPHVEELYAQVPVNTHVYIF</sequence>
<keyword evidence="8 9" id="KW-0961">Cell wall biogenesis/degradation</keyword>
<gene>
    <name evidence="12" type="ORF">FHS72_000039</name>
</gene>